<comment type="caution">
    <text evidence="7">The sequence shown here is derived from an EMBL/GenBank/DDBJ whole genome shotgun (WGS) entry which is preliminary data.</text>
</comment>
<evidence type="ECO:0000256" key="5">
    <source>
        <dbReference type="ARBA" id="ARBA00023136"/>
    </source>
</evidence>
<dbReference type="InterPro" id="IPR050833">
    <property type="entry name" value="Poly_Biosynth_Transport"/>
</dbReference>
<accession>L1QNK2</accession>
<feature type="transmembrane region" description="Helical" evidence="6">
    <location>
        <begin position="51"/>
        <end position="69"/>
    </location>
</feature>
<dbReference type="Proteomes" id="UP000010420">
    <property type="component" value="Unassembled WGS sequence"/>
</dbReference>
<feature type="transmembrane region" description="Helical" evidence="6">
    <location>
        <begin position="462"/>
        <end position="485"/>
    </location>
</feature>
<keyword evidence="5 6" id="KW-0472">Membrane</keyword>
<feature type="transmembrane region" description="Helical" evidence="6">
    <location>
        <begin position="121"/>
        <end position="140"/>
    </location>
</feature>
<feature type="transmembrane region" description="Helical" evidence="6">
    <location>
        <begin position="336"/>
        <end position="353"/>
    </location>
</feature>
<protein>
    <submittedName>
        <fullName evidence="7">Polysaccharide biosynthesis protein</fullName>
    </submittedName>
</protein>
<dbReference type="eggNOG" id="COG2244">
    <property type="taxonomic scope" value="Bacteria"/>
</dbReference>
<evidence type="ECO:0000313" key="7">
    <source>
        <dbReference type="EMBL" id="EKY29501.1"/>
    </source>
</evidence>
<gene>
    <name evidence="7" type="ORF">HMPREF0216_00208</name>
</gene>
<keyword evidence="3 6" id="KW-0812">Transmembrane</keyword>
<dbReference type="OrthoDB" id="8609648at2"/>
<evidence type="ECO:0000256" key="3">
    <source>
        <dbReference type="ARBA" id="ARBA00022692"/>
    </source>
</evidence>
<evidence type="ECO:0000256" key="6">
    <source>
        <dbReference type="SAM" id="Phobius"/>
    </source>
</evidence>
<keyword evidence="4 6" id="KW-1133">Transmembrane helix</keyword>
<feature type="transmembrane region" description="Helical" evidence="6">
    <location>
        <begin position="180"/>
        <end position="202"/>
    </location>
</feature>
<organism evidence="7 8">
    <name type="scientific">Clostridium celatum DSM 1785</name>
    <dbReference type="NCBI Taxonomy" id="545697"/>
    <lineage>
        <taxon>Bacteria</taxon>
        <taxon>Bacillati</taxon>
        <taxon>Bacillota</taxon>
        <taxon>Clostridia</taxon>
        <taxon>Eubacteriales</taxon>
        <taxon>Clostridiaceae</taxon>
        <taxon>Clostridium</taxon>
    </lineage>
</organism>
<proteinExistence type="predicted"/>
<dbReference type="HOGENOM" id="CLU_040274_1_0_9"/>
<evidence type="ECO:0000313" key="8">
    <source>
        <dbReference type="Proteomes" id="UP000010420"/>
    </source>
</evidence>
<comment type="subcellular location">
    <subcellularLocation>
        <location evidence="1">Cell membrane</location>
        <topology evidence="1">Multi-pass membrane protein</topology>
    </subcellularLocation>
</comment>
<evidence type="ECO:0000256" key="1">
    <source>
        <dbReference type="ARBA" id="ARBA00004651"/>
    </source>
</evidence>
<keyword evidence="8" id="KW-1185">Reference proteome</keyword>
<dbReference type="PANTHER" id="PTHR30250">
    <property type="entry name" value="PST FAMILY PREDICTED COLANIC ACID TRANSPORTER"/>
    <property type="match status" value="1"/>
</dbReference>
<dbReference type="PANTHER" id="PTHR30250:SF26">
    <property type="entry name" value="PSMA PROTEIN"/>
    <property type="match status" value="1"/>
</dbReference>
<evidence type="ECO:0000256" key="2">
    <source>
        <dbReference type="ARBA" id="ARBA00022475"/>
    </source>
</evidence>
<dbReference type="STRING" id="545697.HMPREF0216_00208"/>
<dbReference type="EMBL" id="AMEZ01000007">
    <property type="protein sequence ID" value="EKY29501.1"/>
    <property type="molecule type" value="Genomic_DNA"/>
</dbReference>
<feature type="transmembrane region" description="Helical" evidence="6">
    <location>
        <begin position="152"/>
        <end position="174"/>
    </location>
</feature>
<feature type="transmembrane region" description="Helical" evidence="6">
    <location>
        <begin position="90"/>
        <end position="109"/>
    </location>
</feature>
<name>L1QNK2_9CLOT</name>
<feature type="transmembrane region" description="Helical" evidence="6">
    <location>
        <begin position="12"/>
        <end position="31"/>
    </location>
</feature>
<feature type="transmembrane region" description="Helical" evidence="6">
    <location>
        <begin position="400"/>
        <end position="423"/>
    </location>
</feature>
<reference evidence="7 8" key="1">
    <citation type="submission" date="2012-05" db="EMBL/GenBank/DDBJ databases">
        <authorList>
            <person name="Weinstock G."/>
            <person name="Sodergren E."/>
            <person name="Lobos E.A."/>
            <person name="Fulton L."/>
            <person name="Fulton R."/>
            <person name="Courtney L."/>
            <person name="Fronick C."/>
            <person name="O'Laughlin M."/>
            <person name="Godfrey J."/>
            <person name="Wilson R.M."/>
            <person name="Miner T."/>
            <person name="Farmer C."/>
            <person name="Delehaunty K."/>
            <person name="Cordes M."/>
            <person name="Minx P."/>
            <person name="Tomlinson C."/>
            <person name="Chen J."/>
            <person name="Wollam A."/>
            <person name="Pepin K.H."/>
            <person name="Bhonagiri V."/>
            <person name="Zhang X."/>
            <person name="Suruliraj S."/>
            <person name="Warren W."/>
            <person name="Mitreva M."/>
            <person name="Mardis E.R."/>
            <person name="Wilson R.K."/>
        </authorList>
    </citation>
    <scope>NUCLEOTIDE SEQUENCE [LARGE SCALE GENOMIC DNA]</scope>
    <source>
        <strain evidence="7 8">DSM 1785</strain>
    </source>
</reference>
<dbReference type="RefSeq" id="WP_005210056.1">
    <property type="nucleotide sequence ID" value="NZ_KB291602.1"/>
</dbReference>
<evidence type="ECO:0000256" key="4">
    <source>
        <dbReference type="ARBA" id="ARBA00022989"/>
    </source>
</evidence>
<dbReference type="AlphaFoldDB" id="L1QNK2"/>
<dbReference type="PATRIC" id="fig|545697.3.peg.205"/>
<dbReference type="GO" id="GO:0005886">
    <property type="term" value="C:plasma membrane"/>
    <property type="evidence" value="ECO:0007669"/>
    <property type="project" value="UniProtKB-SubCell"/>
</dbReference>
<feature type="transmembrane region" description="Helical" evidence="6">
    <location>
        <begin position="305"/>
        <end position="324"/>
    </location>
</feature>
<keyword evidence="2" id="KW-1003">Cell membrane</keyword>
<sequence length="500" mass="57544">MRTKKALINSSANILCFIIAFIPSLIIRKIFLDTLGSDILGLNSLYNNIIGWLSIVELGVGTAIIYSLYKPFADNDRSQIRAYIRFYGKFYRSVGFVILIIGLIITPFLKYFIKENIDLKLVSIGFILFLLNSFISYMFSHRLCILNVAQEEYKVTIGTTISKLVITLIQFFMLKIYPSFLLFIIIQIVVNLIYFITINMYISKRYSWLNEGKESLEEETSKKLLKNVRAMFMHKIGDLVVNSTDNIVISKFVGLGALANYSNYQMVITACQTVVSRGLMGLTASIGNMLSTENKEKAYNVHKKVFFLNFWAVSFIVISLYNTLNQFIGMVFGEQYLLDSLTFAIILINVYFASMRGSVEQFQSGSGNFYQDRYAPIIESIINFVSSIILVNYIGIAGVFIGTLISNFTVVFWTKPYVVYKYVFDKKLIDYFMMYFKYLIIAIIPLIITNYATIPFKESYDIVSFITNCAINVVLINVIYLIIFFKSEEFKYYLSIFKRK</sequence>
<feature type="transmembrane region" description="Helical" evidence="6">
    <location>
        <begin position="435"/>
        <end position="456"/>
    </location>
</feature>